<dbReference type="InterPro" id="IPR001584">
    <property type="entry name" value="Integrase_cat-core"/>
</dbReference>
<accession>A0A921ZPV7</accession>
<feature type="region of interest" description="Disordered" evidence="8">
    <location>
        <begin position="1230"/>
        <end position="1255"/>
    </location>
</feature>
<dbReference type="PANTHER" id="PTHR37984">
    <property type="entry name" value="PROTEIN CBG26694"/>
    <property type="match status" value="1"/>
</dbReference>
<feature type="domain" description="Integrase catalytic" evidence="10">
    <location>
        <begin position="1014"/>
        <end position="1167"/>
    </location>
</feature>
<dbReference type="SUPFAM" id="SSF53098">
    <property type="entry name" value="Ribonuclease H-like"/>
    <property type="match status" value="1"/>
</dbReference>
<dbReference type="CDD" id="cd00303">
    <property type="entry name" value="retropepsin_like"/>
    <property type="match status" value="1"/>
</dbReference>
<dbReference type="InterPro" id="IPR043128">
    <property type="entry name" value="Rev_trsase/Diguanyl_cyclase"/>
</dbReference>
<dbReference type="GO" id="GO:0003676">
    <property type="term" value="F:nucleic acid binding"/>
    <property type="evidence" value="ECO:0007669"/>
    <property type="project" value="InterPro"/>
</dbReference>
<name>A0A921ZPV7_MANSE</name>
<feature type="domain" description="Reverse transcriptase" evidence="9">
    <location>
        <begin position="471"/>
        <end position="648"/>
    </location>
</feature>
<evidence type="ECO:0000313" key="12">
    <source>
        <dbReference type="Proteomes" id="UP000791440"/>
    </source>
</evidence>
<dbReference type="InterPro" id="IPR043502">
    <property type="entry name" value="DNA/RNA_pol_sf"/>
</dbReference>
<keyword evidence="3" id="KW-0548">Nucleotidyltransferase</keyword>
<organism evidence="11 12">
    <name type="scientific">Manduca sexta</name>
    <name type="common">Tobacco hawkmoth</name>
    <name type="synonym">Tobacco hornworm</name>
    <dbReference type="NCBI Taxonomy" id="7130"/>
    <lineage>
        <taxon>Eukaryota</taxon>
        <taxon>Metazoa</taxon>
        <taxon>Ecdysozoa</taxon>
        <taxon>Arthropoda</taxon>
        <taxon>Hexapoda</taxon>
        <taxon>Insecta</taxon>
        <taxon>Pterygota</taxon>
        <taxon>Neoptera</taxon>
        <taxon>Endopterygota</taxon>
        <taxon>Lepidoptera</taxon>
        <taxon>Glossata</taxon>
        <taxon>Ditrysia</taxon>
        <taxon>Bombycoidea</taxon>
        <taxon>Sphingidae</taxon>
        <taxon>Sphinginae</taxon>
        <taxon>Sphingini</taxon>
        <taxon>Manduca</taxon>
    </lineage>
</organism>
<evidence type="ECO:0000256" key="3">
    <source>
        <dbReference type="ARBA" id="ARBA00022695"/>
    </source>
</evidence>
<dbReference type="Proteomes" id="UP000791440">
    <property type="component" value="Unassembled WGS sequence"/>
</dbReference>
<dbReference type="PANTHER" id="PTHR37984:SF11">
    <property type="entry name" value="INTEGRASE CATALYTIC DOMAIN-CONTAINING PROTEIN"/>
    <property type="match status" value="1"/>
</dbReference>
<dbReference type="InterPro" id="IPR041373">
    <property type="entry name" value="RT_RNaseH"/>
</dbReference>
<dbReference type="Pfam" id="PF00665">
    <property type="entry name" value="rve"/>
    <property type="match status" value="1"/>
</dbReference>
<dbReference type="EMBL" id="JH668795">
    <property type="protein sequence ID" value="KAG6461967.1"/>
    <property type="molecule type" value="Genomic_DNA"/>
</dbReference>
<dbReference type="GO" id="GO:0016787">
    <property type="term" value="F:hydrolase activity"/>
    <property type="evidence" value="ECO:0007669"/>
    <property type="project" value="UniProtKB-KW"/>
</dbReference>
<dbReference type="PROSITE" id="PS50994">
    <property type="entry name" value="INTEGRASE"/>
    <property type="match status" value="1"/>
</dbReference>
<dbReference type="InterPro" id="IPR050951">
    <property type="entry name" value="Retrovirus_Pol_polyprotein"/>
</dbReference>
<dbReference type="SUPFAM" id="SSF56672">
    <property type="entry name" value="DNA/RNA polymerases"/>
    <property type="match status" value="1"/>
</dbReference>
<dbReference type="InterPro" id="IPR021109">
    <property type="entry name" value="Peptidase_aspartic_dom_sf"/>
</dbReference>
<evidence type="ECO:0000313" key="11">
    <source>
        <dbReference type="EMBL" id="KAG6461967.1"/>
    </source>
</evidence>
<keyword evidence="4" id="KW-0540">Nuclease</keyword>
<dbReference type="EC" id="2.7.7.49" evidence="1"/>
<dbReference type="FunFam" id="3.30.70.270:FF:000020">
    <property type="entry name" value="Transposon Tf2-6 polyprotein-like Protein"/>
    <property type="match status" value="1"/>
</dbReference>
<dbReference type="CDD" id="cd09274">
    <property type="entry name" value="RNase_HI_RT_Ty3"/>
    <property type="match status" value="1"/>
</dbReference>
<reference evidence="11" key="1">
    <citation type="journal article" date="2016" name="Insect Biochem. Mol. Biol.">
        <title>Multifaceted biological insights from a draft genome sequence of the tobacco hornworm moth, Manduca sexta.</title>
        <authorList>
            <person name="Kanost M.R."/>
            <person name="Arrese E.L."/>
            <person name="Cao X."/>
            <person name="Chen Y.R."/>
            <person name="Chellapilla S."/>
            <person name="Goldsmith M.R."/>
            <person name="Grosse-Wilde E."/>
            <person name="Heckel D.G."/>
            <person name="Herndon N."/>
            <person name="Jiang H."/>
            <person name="Papanicolaou A."/>
            <person name="Qu J."/>
            <person name="Soulages J.L."/>
            <person name="Vogel H."/>
            <person name="Walters J."/>
            <person name="Waterhouse R.M."/>
            <person name="Ahn S.J."/>
            <person name="Almeida F.C."/>
            <person name="An C."/>
            <person name="Aqrawi P."/>
            <person name="Bretschneider A."/>
            <person name="Bryant W.B."/>
            <person name="Bucks S."/>
            <person name="Chao H."/>
            <person name="Chevignon G."/>
            <person name="Christen J.M."/>
            <person name="Clarke D.F."/>
            <person name="Dittmer N.T."/>
            <person name="Ferguson L.C.F."/>
            <person name="Garavelou S."/>
            <person name="Gordon K.H.J."/>
            <person name="Gunaratna R.T."/>
            <person name="Han Y."/>
            <person name="Hauser F."/>
            <person name="He Y."/>
            <person name="Heidel-Fischer H."/>
            <person name="Hirsh A."/>
            <person name="Hu Y."/>
            <person name="Jiang H."/>
            <person name="Kalra D."/>
            <person name="Klinner C."/>
            <person name="Konig C."/>
            <person name="Kovar C."/>
            <person name="Kroll A.R."/>
            <person name="Kuwar S.S."/>
            <person name="Lee S.L."/>
            <person name="Lehman R."/>
            <person name="Li K."/>
            <person name="Li Z."/>
            <person name="Liang H."/>
            <person name="Lovelace S."/>
            <person name="Lu Z."/>
            <person name="Mansfield J.H."/>
            <person name="McCulloch K.J."/>
            <person name="Mathew T."/>
            <person name="Morton B."/>
            <person name="Muzny D.M."/>
            <person name="Neunemann D."/>
            <person name="Ongeri F."/>
            <person name="Pauchet Y."/>
            <person name="Pu L.L."/>
            <person name="Pyrousis I."/>
            <person name="Rao X.J."/>
            <person name="Redding A."/>
            <person name="Roesel C."/>
            <person name="Sanchez-Gracia A."/>
            <person name="Schaack S."/>
            <person name="Shukla A."/>
            <person name="Tetreau G."/>
            <person name="Wang Y."/>
            <person name="Xiong G.H."/>
            <person name="Traut W."/>
            <person name="Walsh T.K."/>
            <person name="Worley K.C."/>
            <person name="Wu D."/>
            <person name="Wu W."/>
            <person name="Wu Y.Q."/>
            <person name="Zhang X."/>
            <person name="Zou Z."/>
            <person name="Zucker H."/>
            <person name="Briscoe A.D."/>
            <person name="Burmester T."/>
            <person name="Clem R.J."/>
            <person name="Feyereisen R."/>
            <person name="Grimmelikhuijzen C.J.P."/>
            <person name="Hamodrakas S.J."/>
            <person name="Hansson B.S."/>
            <person name="Huguet E."/>
            <person name="Jermiin L.S."/>
            <person name="Lan Q."/>
            <person name="Lehman H.K."/>
            <person name="Lorenzen M."/>
            <person name="Merzendorfer H."/>
            <person name="Michalopoulos I."/>
            <person name="Morton D.B."/>
            <person name="Muthukrishnan S."/>
            <person name="Oakeshott J.G."/>
            <person name="Palmer W."/>
            <person name="Park Y."/>
            <person name="Passarelli A.L."/>
            <person name="Rozas J."/>
            <person name="Schwartz L.M."/>
            <person name="Smith W."/>
            <person name="Southgate A."/>
            <person name="Vilcinskas A."/>
            <person name="Vogt R."/>
            <person name="Wang P."/>
            <person name="Werren J."/>
            <person name="Yu X.Q."/>
            <person name="Zhou J.J."/>
            <person name="Brown S.J."/>
            <person name="Scherer S.E."/>
            <person name="Richards S."/>
            <person name="Blissard G.W."/>
        </authorList>
    </citation>
    <scope>NUCLEOTIDE SEQUENCE</scope>
</reference>
<evidence type="ECO:0000256" key="8">
    <source>
        <dbReference type="SAM" id="MobiDB-lite"/>
    </source>
</evidence>
<evidence type="ECO:0000259" key="10">
    <source>
        <dbReference type="PROSITE" id="PS50994"/>
    </source>
</evidence>
<comment type="caution">
    <text evidence="11">The sequence shown here is derived from an EMBL/GenBank/DDBJ whole genome shotgun (WGS) entry which is preliminary data.</text>
</comment>
<dbReference type="GO" id="GO:0003964">
    <property type="term" value="F:RNA-directed DNA polymerase activity"/>
    <property type="evidence" value="ECO:0007669"/>
    <property type="project" value="UniProtKB-KW"/>
</dbReference>
<sequence length="1290" mass="148495">MTSIPIPALEKFDLEGEITSLATKWAKWKRSFLIYLDAAEITSASKKRATLLHFGGSGVQEIFYNLPGANIESSGTVDVFEVAIQKLDEYFQPKQSKVYERHVFRLLKQEEGQKFEKFLVRLRQQAEKCAFDKQDDHIIDQITEKCNSTKLRKKILTLGDGVTLDQIITEANTLEVVTQQLEDYSNKNKNLDINLITKGNKQYNRGKDYQNQSHHKKRAHCGRCGSNDHFSSNVNCPAQGKKCHSCGKIGHFRLYCRSPRNTEPQKRKIDEFRKRETNQNNQKRTKLDKERDVDLIETEEIDYVFQVDNDTTIKCTVGGVTIDMLIDSGCKLNLITEKTWKELKSKRVHVCNQVKRPKKTLLAYGSNTPLVVEGSFETTIEVNGRKEFATIYVISGGTRDLLGKDTAVCLGVLKLGIGINQIQITPFPKFKGILLEIPIDNSIKPVSQPYRRVPIPIEEKVEIKIKELLDNDIIEEVQGPSKWVSPIVPIMKGNGELRLCVDMRRANAAIMRENHPLPSMDHFLPKMKNARYFSKLDIKNAFHQVEIHSDSRHITTFITSKGLYRYKRLMFGITCAPEIFQKIIEKMLINCNGVVNFIDDILVYGESEEQHDTRLKKVLQVLNENNAVLNNSKCIYKTQDVNFLGHKLTHEGVKPLDKYVNSIKNFRVPRTIEELQSFLGLINYINKWVPNLATMTEPLKRLLRLRMGKRDSLEKIWSEEQSKAFNNLKQILTKIQSLGYYNVKDATQVIADASPVGLGAVLVQSDTRGPRIIAYGNRTLTDCERRYSQTEKEALALVWAVEHFNIFLFGKHFDLITDHKPLEILFGPKSKPCARIERWVLRLQSYTFKVVYKPGKTNIADPLSRLCNIDDPQKGEDTHVHQIVENSRPVAISMSSIVAHSEKDHEICSVKKGVYQNEWDDSIKSYKIFQNELCFYNNILLRGNKIVIPQQLRKNVLNAAHEGHPGIVGMKARLRSKVWWPRIDKDVENVVKACKGCTLVSLPNPPVPMKRRELPTAPWVDIAVDLMGPLPSQEYILVVVDYYSRYKEVKITKTITSLQIIKLLKESFSRLGYPISITADNGRQFVSEEFRTFCKECNIRLFNTIPYWPQMNGEVERQNRDILKRLRISHIENKDLKESLWEYLLMYNNTPHTVTGRSPSELFFQRQSRDKIPSLGEINYRSNDSEIRDKDKIQKEKGKEYGDRKRKALESDIIEGDKVYVKTMEKSNKLTTNFNPTPHVVESEHNGDCTVRNSETDQRFRRNVIHLKRVEGKWTSVPSDQSSEEQSLEN</sequence>
<evidence type="ECO:0000256" key="7">
    <source>
        <dbReference type="ARBA" id="ARBA00022918"/>
    </source>
</evidence>
<dbReference type="GO" id="GO:0042575">
    <property type="term" value="C:DNA polymerase complex"/>
    <property type="evidence" value="ECO:0007669"/>
    <property type="project" value="UniProtKB-ARBA"/>
</dbReference>
<dbReference type="Pfam" id="PF17917">
    <property type="entry name" value="RT_RNaseH"/>
    <property type="match status" value="1"/>
</dbReference>
<dbReference type="SUPFAM" id="SSF50630">
    <property type="entry name" value="Acid proteases"/>
    <property type="match status" value="1"/>
</dbReference>
<keyword evidence="7" id="KW-0695">RNA-directed DNA polymerase</keyword>
<evidence type="ECO:0000256" key="5">
    <source>
        <dbReference type="ARBA" id="ARBA00022759"/>
    </source>
</evidence>
<evidence type="ECO:0000256" key="4">
    <source>
        <dbReference type="ARBA" id="ARBA00022722"/>
    </source>
</evidence>
<dbReference type="Gene3D" id="2.40.70.10">
    <property type="entry name" value="Acid Proteases"/>
    <property type="match status" value="1"/>
</dbReference>
<gene>
    <name evidence="11" type="ORF">O3G_MSEX012974</name>
</gene>
<dbReference type="FunFam" id="3.30.420.10:FF:000063">
    <property type="entry name" value="Retrovirus-related Pol polyprotein from transposon 297-like Protein"/>
    <property type="match status" value="1"/>
</dbReference>
<dbReference type="Gene3D" id="3.30.420.10">
    <property type="entry name" value="Ribonuclease H-like superfamily/Ribonuclease H"/>
    <property type="match status" value="1"/>
</dbReference>
<evidence type="ECO:0000256" key="2">
    <source>
        <dbReference type="ARBA" id="ARBA00022679"/>
    </source>
</evidence>
<dbReference type="InterPro" id="IPR036397">
    <property type="entry name" value="RNaseH_sf"/>
</dbReference>
<keyword evidence="12" id="KW-1185">Reference proteome</keyword>
<dbReference type="PROSITE" id="PS50878">
    <property type="entry name" value="RT_POL"/>
    <property type="match status" value="1"/>
</dbReference>
<dbReference type="Pfam" id="PF00078">
    <property type="entry name" value="RVT_1"/>
    <property type="match status" value="1"/>
</dbReference>
<dbReference type="InterPro" id="IPR012337">
    <property type="entry name" value="RNaseH-like_sf"/>
</dbReference>
<dbReference type="Gene3D" id="3.10.10.10">
    <property type="entry name" value="HIV Type 1 Reverse Transcriptase, subunit A, domain 1"/>
    <property type="match status" value="1"/>
</dbReference>
<keyword evidence="2" id="KW-0808">Transferase</keyword>
<dbReference type="FunFam" id="1.10.340.70:FF:000003">
    <property type="entry name" value="Protein CBG25708"/>
    <property type="match status" value="1"/>
</dbReference>
<dbReference type="InterPro" id="IPR041588">
    <property type="entry name" value="Integrase_H2C2"/>
</dbReference>
<evidence type="ECO:0000256" key="6">
    <source>
        <dbReference type="ARBA" id="ARBA00022801"/>
    </source>
</evidence>
<evidence type="ECO:0000256" key="1">
    <source>
        <dbReference type="ARBA" id="ARBA00012493"/>
    </source>
</evidence>
<dbReference type="Gene3D" id="1.10.340.70">
    <property type="match status" value="1"/>
</dbReference>
<dbReference type="Gene3D" id="4.10.60.10">
    <property type="entry name" value="Zinc finger, CCHC-type"/>
    <property type="match status" value="1"/>
</dbReference>
<evidence type="ECO:0000259" key="9">
    <source>
        <dbReference type="PROSITE" id="PS50878"/>
    </source>
</evidence>
<protein>
    <recommendedName>
        <fullName evidence="1">RNA-directed DNA polymerase</fullName>
        <ecNumber evidence="1">2.7.7.49</ecNumber>
    </recommendedName>
</protein>
<dbReference type="GO" id="GO:0004519">
    <property type="term" value="F:endonuclease activity"/>
    <property type="evidence" value="ECO:0007669"/>
    <property type="project" value="UniProtKB-KW"/>
</dbReference>
<proteinExistence type="predicted"/>
<dbReference type="GO" id="GO:0015074">
    <property type="term" value="P:DNA integration"/>
    <property type="evidence" value="ECO:0007669"/>
    <property type="project" value="InterPro"/>
</dbReference>
<reference evidence="11" key="2">
    <citation type="submission" date="2020-12" db="EMBL/GenBank/DDBJ databases">
        <authorList>
            <person name="Kanost M."/>
        </authorList>
    </citation>
    <scope>NUCLEOTIDE SEQUENCE</scope>
</reference>
<dbReference type="CDD" id="cd01647">
    <property type="entry name" value="RT_LTR"/>
    <property type="match status" value="1"/>
</dbReference>
<keyword evidence="6" id="KW-0378">Hydrolase</keyword>
<dbReference type="InterPro" id="IPR000477">
    <property type="entry name" value="RT_dom"/>
</dbReference>
<dbReference type="Gene3D" id="3.30.70.270">
    <property type="match status" value="2"/>
</dbReference>
<dbReference type="Pfam" id="PF17921">
    <property type="entry name" value="Integrase_H2C2"/>
    <property type="match status" value="1"/>
</dbReference>
<keyword evidence="5" id="KW-0255">Endonuclease</keyword>